<dbReference type="Proteomes" id="UP001064971">
    <property type="component" value="Chromosome"/>
</dbReference>
<evidence type="ECO:0000256" key="1">
    <source>
        <dbReference type="ARBA" id="ARBA00008361"/>
    </source>
</evidence>
<organism evidence="5 6">
    <name type="scientific">Deinococcus aetherius</name>
    <dbReference type="NCBI Taxonomy" id="200252"/>
    <lineage>
        <taxon>Bacteria</taxon>
        <taxon>Thermotogati</taxon>
        <taxon>Deinococcota</taxon>
        <taxon>Deinococci</taxon>
        <taxon>Deinococcales</taxon>
        <taxon>Deinococcaceae</taxon>
        <taxon>Deinococcus</taxon>
    </lineage>
</organism>
<dbReference type="GO" id="GO:0032259">
    <property type="term" value="P:methylation"/>
    <property type="evidence" value="ECO:0007669"/>
    <property type="project" value="UniProtKB-KW"/>
</dbReference>
<dbReference type="PANTHER" id="PTHR44942:SF4">
    <property type="entry name" value="METHYLTRANSFERASE TYPE 11 DOMAIN-CONTAINING PROTEIN"/>
    <property type="match status" value="1"/>
</dbReference>
<name>A0ABM8AD06_9DEIO</name>
<dbReference type="CDD" id="cd02440">
    <property type="entry name" value="AdoMet_MTases"/>
    <property type="match status" value="1"/>
</dbReference>
<evidence type="ECO:0000313" key="6">
    <source>
        <dbReference type="Proteomes" id="UP001064971"/>
    </source>
</evidence>
<dbReference type="PANTHER" id="PTHR44942">
    <property type="entry name" value="METHYLTRANSF_11 DOMAIN-CONTAINING PROTEIN"/>
    <property type="match status" value="1"/>
</dbReference>
<reference evidence="5" key="1">
    <citation type="submission" date="2022-07" db="EMBL/GenBank/DDBJ databases">
        <title>Complete Genome Sequence of the Radioresistant Bacterium Deinococcus aetherius ST0316, Isolated from the Air Dust collected in Lower Stratosphere above Japan.</title>
        <authorList>
            <person name="Satoh K."/>
            <person name="Hagiwara K."/>
            <person name="Katsumata K."/>
            <person name="Kubo A."/>
            <person name="Yokobori S."/>
            <person name="Yamagishi A."/>
            <person name="Oono Y."/>
            <person name="Narumi I."/>
        </authorList>
    </citation>
    <scope>NUCLEOTIDE SEQUENCE</scope>
    <source>
        <strain evidence="5">ST0316</strain>
    </source>
</reference>
<dbReference type="SUPFAM" id="SSF53335">
    <property type="entry name" value="S-adenosyl-L-methionine-dependent methyltransferases"/>
    <property type="match status" value="1"/>
</dbReference>
<keyword evidence="3" id="KW-0808">Transferase</keyword>
<evidence type="ECO:0000256" key="3">
    <source>
        <dbReference type="ARBA" id="ARBA00022679"/>
    </source>
</evidence>
<keyword evidence="2 5" id="KW-0489">Methyltransferase</keyword>
<comment type="similarity">
    <text evidence="1">Belongs to the methyltransferase superfamily.</text>
</comment>
<dbReference type="Gene3D" id="3.40.50.150">
    <property type="entry name" value="Vaccinia Virus protein VP39"/>
    <property type="match status" value="1"/>
</dbReference>
<sequence>MTAADRFLGRADAYAQGRPSYPASLAAWLAERGLLGGTVADVGAGTGLFTRLLLAHGARVVAVEPNPEMRAQLAAGLAGEVEAGRLTVQPGSSEGTGLPDASVSLVTAAQAAHWFTPAPTVEEFRRILTPVGKVLLVWNDWRGEEATFNRAYGAVVKNFLAPGTPDLATRVPEDELPQFLPGGFERVTFENPLTLTRERLHALAGSVSYLPSPSDAAYPEMTRALDAVFSAHQQDGTVTLMYRTHAFLGGVDASTR</sequence>
<evidence type="ECO:0000313" key="5">
    <source>
        <dbReference type="EMBL" id="BDP41500.1"/>
    </source>
</evidence>
<feature type="domain" description="Methyltransferase type 11" evidence="4">
    <location>
        <begin position="41"/>
        <end position="135"/>
    </location>
</feature>
<dbReference type="Pfam" id="PF08241">
    <property type="entry name" value="Methyltransf_11"/>
    <property type="match status" value="1"/>
</dbReference>
<dbReference type="InterPro" id="IPR051052">
    <property type="entry name" value="Diverse_substrate_MTase"/>
</dbReference>
<evidence type="ECO:0000259" key="4">
    <source>
        <dbReference type="Pfam" id="PF08241"/>
    </source>
</evidence>
<dbReference type="EMBL" id="AP026560">
    <property type="protein sequence ID" value="BDP41500.1"/>
    <property type="molecule type" value="Genomic_DNA"/>
</dbReference>
<dbReference type="GO" id="GO:0008168">
    <property type="term" value="F:methyltransferase activity"/>
    <property type="evidence" value="ECO:0007669"/>
    <property type="project" value="UniProtKB-KW"/>
</dbReference>
<evidence type="ECO:0000256" key="2">
    <source>
        <dbReference type="ARBA" id="ARBA00022603"/>
    </source>
</evidence>
<protein>
    <submittedName>
        <fullName evidence="5">Methyltransferase type 11</fullName>
    </submittedName>
</protein>
<gene>
    <name evidence="5" type="ORF">DAETH_14690</name>
</gene>
<dbReference type="InterPro" id="IPR013216">
    <property type="entry name" value="Methyltransf_11"/>
</dbReference>
<proteinExistence type="inferred from homology"/>
<keyword evidence="6" id="KW-1185">Reference proteome</keyword>
<dbReference type="InterPro" id="IPR029063">
    <property type="entry name" value="SAM-dependent_MTases_sf"/>
</dbReference>
<accession>A0ABM8AD06</accession>